<dbReference type="InterPro" id="IPR051678">
    <property type="entry name" value="AGP_Transferase"/>
</dbReference>
<dbReference type="EMBL" id="QLUW01000001">
    <property type="protein sequence ID" value="RAP77175.1"/>
    <property type="molecule type" value="Genomic_DNA"/>
</dbReference>
<dbReference type="InterPro" id="IPR002575">
    <property type="entry name" value="Aminoglycoside_PTrfase"/>
</dbReference>
<dbReference type="AlphaFoldDB" id="A0A328U887"/>
<keyword evidence="2" id="KW-0808">Transferase</keyword>
<dbReference type="SUPFAM" id="SSF56112">
    <property type="entry name" value="Protein kinase-like (PK-like)"/>
    <property type="match status" value="1"/>
</dbReference>
<evidence type="ECO:0000313" key="2">
    <source>
        <dbReference type="EMBL" id="RAP77175.1"/>
    </source>
</evidence>
<comment type="caution">
    <text evidence="2">The sequence shown here is derived from an EMBL/GenBank/DDBJ whole genome shotgun (WGS) entry which is preliminary data.</text>
</comment>
<dbReference type="Proteomes" id="UP000249260">
    <property type="component" value="Unassembled WGS sequence"/>
</dbReference>
<dbReference type="Gene3D" id="3.30.200.20">
    <property type="entry name" value="Phosphorylase Kinase, domain 1"/>
    <property type="match status" value="1"/>
</dbReference>
<dbReference type="Gene3D" id="3.90.1200.10">
    <property type="match status" value="1"/>
</dbReference>
<keyword evidence="3" id="KW-1185">Reference proteome</keyword>
<dbReference type="OrthoDB" id="334783at2"/>
<gene>
    <name evidence="2" type="ORF">DL346_01355</name>
</gene>
<protein>
    <submittedName>
        <fullName evidence="2">Phosphotransferase family protein</fullName>
    </submittedName>
</protein>
<dbReference type="InterPro" id="IPR011009">
    <property type="entry name" value="Kinase-like_dom_sf"/>
</dbReference>
<accession>A0A328U887</accession>
<reference evidence="2 3" key="1">
    <citation type="submission" date="2018-06" db="EMBL/GenBank/DDBJ databases">
        <title>Paenibacillus montanisoli sp. nov., isolated from mountain area soil.</title>
        <authorList>
            <person name="Wu M."/>
        </authorList>
    </citation>
    <scope>NUCLEOTIDE SEQUENCE [LARGE SCALE GENOMIC DNA]</scope>
    <source>
        <strain evidence="2 3">RA17</strain>
    </source>
</reference>
<dbReference type="Pfam" id="PF01636">
    <property type="entry name" value="APH"/>
    <property type="match status" value="1"/>
</dbReference>
<dbReference type="RefSeq" id="WP_112880270.1">
    <property type="nucleotide sequence ID" value="NZ_QLUW01000001.1"/>
</dbReference>
<dbReference type="GO" id="GO:0016740">
    <property type="term" value="F:transferase activity"/>
    <property type="evidence" value="ECO:0007669"/>
    <property type="project" value="UniProtKB-KW"/>
</dbReference>
<sequence>MAAADDEKKKWAPLVNALEPGSAFLRAQKLGGGVSAVVTLLEWRRPNGETARCVVRQHGAADLRRNPRLAADEFKLLRQLEDAGLPVPGALYADPDGELLGSPCVVTRYVEGATAVAEGQHQQAVDEMAAVLSQIHLAGCQAPDLSFLPVYEEIAWAKLNHPPSVPDEALSESRIRAALLEAWPLRGRNGGTLLHGDYWPGNLLWQDGRLAAVLDWEDAAVGDPLSDLAGSRLELLWAYGPDAMETFTRAYTARMSGIDYTDLPYWELYAALRPAGSLAHWGLLEDAERRMRERHRWFVEEAFRRLRVTS</sequence>
<evidence type="ECO:0000259" key="1">
    <source>
        <dbReference type="Pfam" id="PF01636"/>
    </source>
</evidence>
<proteinExistence type="predicted"/>
<organism evidence="2 3">
    <name type="scientific">Paenibacillus montanisoli</name>
    <dbReference type="NCBI Taxonomy" id="2081970"/>
    <lineage>
        <taxon>Bacteria</taxon>
        <taxon>Bacillati</taxon>
        <taxon>Bacillota</taxon>
        <taxon>Bacilli</taxon>
        <taxon>Bacillales</taxon>
        <taxon>Paenibacillaceae</taxon>
        <taxon>Paenibacillus</taxon>
    </lineage>
</organism>
<dbReference type="PANTHER" id="PTHR21310">
    <property type="entry name" value="AMINOGLYCOSIDE PHOSPHOTRANSFERASE-RELATED-RELATED"/>
    <property type="match status" value="1"/>
</dbReference>
<name>A0A328U887_9BACL</name>
<evidence type="ECO:0000313" key="3">
    <source>
        <dbReference type="Proteomes" id="UP000249260"/>
    </source>
</evidence>
<feature type="domain" description="Aminoglycoside phosphotransferase" evidence="1">
    <location>
        <begin position="30"/>
        <end position="252"/>
    </location>
</feature>